<dbReference type="Proteomes" id="UP000612055">
    <property type="component" value="Unassembled WGS sequence"/>
</dbReference>
<evidence type="ECO:0000256" key="2">
    <source>
        <dbReference type="SAM" id="MobiDB-lite"/>
    </source>
</evidence>
<sequence>MPGKARPSNVSKLRPAQRALLKLEGQFARLKDESASLEQVNVRLKQKLSVLEAIVPVHERQEVRLPSEPPRSPSVELSEPPLGQFCCPSPDPRSEPRGPGTGSACSSGGIHALAAARRASGSPGPSDDEVHSRWIRSWLKWAREGALLLAAYETRPSERYLKRMEEAHHALMADVVALNLHHRELISNMSNLNLDTGEEETPPDNFWQEVANGLRLSPEQVAACRTTLSLYRERMAAVLAERRTLAAQLDACMRALTQKEAGGPAAASGRRREQLTLEMEQVSAALADNVATEGQCVALARDLLGSPVFSCLQCVRGTVISYPYMPDALAIVTAAAAAQTATGDGSGA</sequence>
<keyword evidence="4" id="KW-1185">Reference proteome</keyword>
<organism evidence="3 4">
    <name type="scientific">Edaphochlamys debaryana</name>
    <dbReference type="NCBI Taxonomy" id="47281"/>
    <lineage>
        <taxon>Eukaryota</taxon>
        <taxon>Viridiplantae</taxon>
        <taxon>Chlorophyta</taxon>
        <taxon>core chlorophytes</taxon>
        <taxon>Chlorophyceae</taxon>
        <taxon>CS clade</taxon>
        <taxon>Chlamydomonadales</taxon>
        <taxon>Chlamydomonadales incertae sedis</taxon>
        <taxon>Edaphochlamys</taxon>
    </lineage>
</organism>
<accession>A0A836C7G8</accession>
<evidence type="ECO:0000313" key="4">
    <source>
        <dbReference type="Proteomes" id="UP000612055"/>
    </source>
</evidence>
<feature type="region of interest" description="Disordered" evidence="2">
    <location>
        <begin position="62"/>
        <end position="108"/>
    </location>
</feature>
<comment type="caution">
    <text evidence="3">The sequence shown here is derived from an EMBL/GenBank/DDBJ whole genome shotgun (WGS) entry which is preliminary data.</text>
</comment>
<gene>
    <name evidence="3" type="ORF">HYH03_000495</name>
</gene>
<dbReference type="EMBL" id="JAEHOE010000001">
    <property type="protein sequence ID" value="KAG2501999.1"/>
    <property type="molecule type" value="Genomic_DNA"/>
</dbReference>
<name>A0A836C7G8_9CHLO</name>
<keyword evidence="1" id="KW-0175">Coiled coil</keyword>
<protein>
    <submittedName>
        <fullName evidence="3">Uncharacterized protein</fullName>
    </submittedName>
</protein>
<dbReference type="AlphaFoldDB" id="A0A836C7G8"/>
<feature type="coiled-coil region" evidence="1">
    <location>
        <begin position="20"/>
        <end position="47"/>
    </location>
</feature>
<evidence type="ECO:0000313" key="3">
    <source>
        <dbReference type="EMBL" id="KAG2501999.1"/>
    </source>
</evidence>
<dbReference type="OrthoDB" id="539508at2759"/>
<evidence type="ECO:0000256" key="1">
    <source>
        <dbReference type="SAM" id="Coils"/>
    </source>
</evidence>
<reference evidence="3" key="1">
    <citation type="journal article" date="2020" name="bioRxiv">
        <title>Comparative genomics of Chlamydomonas.</title>
        <authorList>
            <person name="Craig R.J."/>
            <person name="Hasan A.R."/>
            <person name="Ness R.W."/>
            <person name="Keightley P.D."/>
        </authorList>
    </citation>
    <scope>NUCLEOTIDE SEQUENCE</scope>
    <source>
        <strain evidence="3">CCAP 11/70</strain>
    </source>
</reference>
<proteinExistence type="predicted"/>